<dbReference type="AlphaFoldDB" id="A0A820G4A7"/>
<gene>
    <name evidence="1" type="ORF">FNK824_LOCUS39606</name>
</gene>
<feature type="non-terminal residue" evidence="1">
    <location>
        <position position="40"/>
    </location>
</feature>
<dbReference type="EMBL" id="CAJOBE010026628">
    <property type="protein sequence ID" value="CAF4273769.1"/>
    <property type="molecule type" value="Genomic_DNA"/>
</dbReference>
<dbReference type="Proteomes" id="UP000663874">
    <property type="component" value="Unassembled WGS sequence"/>
</dbReference>
<evidence type="ECO:0000313" key="1">
    <source>
        <dbReference type="EMBL" id="CAF4273769.1"/>
    </source>
</evidence>
<evidence type="ECO:0000313" key="2">
    <source>
        <dbReference type="Proteomes" id="UP000663874"/>
    </source>
</evidence>
<reference evidence="1" key="1">
    <citation type="submission" date="2021-02" db="EMBL/GenBank/DDBJ databases">
        <authorList>
            <person name="Nowell W R."/>
        </authorList>
    </citation>
    <scope>NUCLEOTIDE SEQUENCE</scope>
</reference>
<comment type="caution">
    <text evidence="1">The sequence shown here is derived from an EMBL/GenBank/DDBJ whole genome shotgun (WGS) entry which is preliminary data.</text>
</comment>
<accession>A0A820G4A7</accession>
<organism evidence="1 2">
    <name type="scientific">Rotaria sordida</name>
    <dbReference type="NCBI Taxonomy" id="392033"/>
    <lineage>
        <taxon>Eukaryota</taxon>
        <taxon>Metazoa</taxon>
        <taxon>Spiralia</taxon>
        <taxon>Gnathifera</taxon>
        <taxon>Rotifera</taxon>
        <taxon>Eurotatoria</taxon>
        <taxon>Bdelloidea</taxon>
        <taxon>Philodinida</taxon>
        <taxon>Philodinidae</taxon>
        <taxon>Rotaria</taxon>
    </lineage>
</organism>
<name>A0A820G4A7_9BILA</name>
<protein>
    <submittedName>
        <fullName evidence="1">Uncharacterized protein</fullName>
    </submittedName>
</protein>
<sequence>HAPLHQARAIIRALKGATFSEELCFEEILKQLIKGKKIAT</sequence>
<feature type="non-terminal residue" evidence="1">
    <location>
        <position position="1"/>
    </location>
</feature>
<proteinExistence type="predicted"/>